<proteinExistence type="predicted"/>
<dbReference type="EMBL" id="JN800214">
    <property type="protein sequence ID" value="AFJ93538.1"/>
    <property type="molecule type" value="Genomic_DNA"/>
</dbReference>
<dbReference type="KEGG" id="vg:2948228"/>
<evidence type="ECO:0000313" key="27">
    <source>
        <dbReference type="EMBL" id="AFJ93586.1"/>
    </source>
</evidence>
<dbReference type="EMBL" id="JN800209">
    <property type="protein sequence ID" value="AFJ93518.1"/>
    <property type="molecule type" value="Genomic_DNA"/>
</dbReference>
<dbReference type="EMBL" id="KF517344">
    <property type="protein sequence ID" value="AHC31337.1"/>
    <property type="molecule type" value="Genomic_DNA"/>
</dbReference>
<evidence type="ECO:0000313" key="9">
    <source>
        <dbReference type="EMBL" id="AFJ93514.1"/>
    </source>
</evidence>
<dbReference type="EMBL" id="JN800220">
    <property type="protein sequence ID" value="AFJ93562.1"/>
    <property type="molecule type" value="Genomic_DNA"/>
</dbReference>
<evidence type="ECO:0000313" key="10">
    <source>
        <dbReference type="EMBL" id="AFJ93518.1"/>
    </source>
</evidence>
<evidence type="ECO:0000313" key="17">
    <source>
        <dbReference type="EMBL" id="AFJ93546.1"/>
    </source>
</evidence>
<evidence type="ECO:0000313" key="29">
    <source>
        <dbReference type="EMBL" id="AFJ93604.1"/>
    </source>
</evidence>
<keyword evidence="1" id="KW-1133">Transmembrane helix</keyword>
<evidence type="ECO:0000313" key="7">
    <source>
        <dbReference type="EMBL" id="AFJ93506.1"/>
    </source>
</evidence>
<sequence>MSTTEQTVCEIEQESELIPAKPQYIIVKKPKRQAWQRVLLLFRIINMIVIWAALIALFVKLYILRGPIPRSYFHY</sequence>
<evidence type="ECO:0000313" key="16">
    <source>
        <dbReference type="EMBL" id="AFJ93542.1"/>
    </source>
</evidence>
<evidence type="ECO:0000313" key="30">
    <source>
        <dbReference type="EMBL" id="AHC31100.1"/>
    </source>
</evidence>
<evidence type="ECO:0000313" key="28">
    <source>
        <dbReference type="EMBL" id="AFJ93592.1"/>
    </source>
</evidence>
<dbReference type="EMBL" id="JN800221">
    <property type="protein sequence ID" value="AFJ93566.1"/>
    <property type="molecule type" value="Genomic_DNA"/>
</dbReference>
<dbReference type="EMBL" id="JN800201">
    <property type="protein sequence ID" value="AFJ93486.1"/>
    <property type="molecule type" value="Genomic_DNA"/>
</dbReference>
<feature type="transmembrane region" description="Helical" evidence="1">
    <location>
        <begin position="38"/>
        <end position="63"/>
    </location>
</feature>
<evidence type="ECO:0000313" key="22">
    <source>
        <dbReference type="EMBL" id="AFJ93566.1"/>
    </source>
</evidence>
<dbReference type="EMBL" id="JN800203">
    <property type="protein sequence ID" value="AFJ93494.1"/>
    <property type="molecule type" value="Genomic_DNA"/>
</dbReference>
<organism evidence="14">
    <name type="scientific">Ostreid herpesvirus 1</name>
    <name type="common">OsHV-1</name>
    <name type="synonym">Pacific oyster herpesvirus</name>
    <dbReference type="NCBI Taxonomy" id="261939"/>
    <lineage>
        <taxon>Viruses</taxon>
        <taxon>Duplodnaviria</taxon>
        <taxon>Heunggongvirae</taxon>
        <taxon>Peploviricota</taxon>
        <taxon>Herviviricetes</taxon>
        <taxon>Herpesvirales</taxon>
        <taxon>Malacoherpesviridae</taxon>
        <taxon>Ostreavirus</taxon>
        <taxon>Ostreavirus ostreidmalaco1</taxon>
    </lineage>
</organism>
<evidence type="ECO:0000313" key="12">
    <source>
        <dbReference type="EMBL" id="AFJ93526.1"/>
    </source>
</evidence>
<evidence type="ECO:0000256" key="1">
    <source>
        <dbReference type="SAM" id="Phobius"/>
    </source>
</evidence>
<accession>I2E743</accession>
<dbReference type="EMBL" id="JN800233">
    <property type="protein sequence ID" value="AFJ93604.1"/>
    <property type="molecule type" value="Genomic_DNA"/>
</dbReference>
<evidence type="ECO:0000313" key="26">
    <source>
        <dbReference type="EMBL" id="AFJ93582.1"/>
    </source>
</evidence>
<dbReference type="EMBL" id="JN800213">
    <property type="protein sequence ID" value="AFJ93534.1"/>
    <property type="molecule type" value="Genomic_DNA"/>
</dbReference>
<dbReference type="EMBL" id="JN800228">
    <property type="protein sequence ID" value="AFJ93592.1"/>
    <property type="molecule type" value="Genomic_DNA"/>
</dbReference>
<evidence type="ECO:0000313" key="6">
    <source>
        <dbReference type="EMBL" id="AFJ93502.1"/>
    </source>
</evidence>
<dbReference type="EMBL" id="KF185076">
    <property type="protein sequence ID" value="AHC31100.1"/>
    <property type="molecule type" value="Genomic_DNA"/>
</dbReference>
<evidence type="ECO:0000313" key="2">
    <source>
        <dbReference type="EMBL" id="AFJ93486.1"/>
    </source>
</evidence>
<evidence type="ECO:0000313" key="15">
    <source>
        <dbReference type="EMBL" id="AFJ93538.1"/>
    </source>
</evidence>
<dbReference type="EMBL" id="JN800216">
    <property type="protein sequence ID" value="AFJ93546.1"/>
    <property type="molecule type" value="Genomic_DNA"/>
</dbReference>
<reference evidence="14" key="1">
    <citation type="journal article" date="2012" name="J. Virol.">
        <title>Analysis of clinical ostreid herpesvirus 1 (malacoherpesviridae) specimens by sequencing amplified fragments from three virus genome areas.</title>
        <authorList>
            <person name="Renault T."/>
            <person name="Moreau P."/>
            <person name="Faury N."/>
            <person name="Pepin J.F."/>
            <person name="Segarra A."/>
            <person name="Webb S."/>
        </authorList>
    </citation>
    <scope>NUCLEOTIDE SEQUENCE</scope>
    <source>
        <strain evidence="10">001-Del36 37F2 Del36 37R -France-2003-Crassostrea gigas</strain>
        <strain evidence="16">001-Del36 37F2 Del36 37R -France-2005-Crassostrea gigas</strain>
        <strain evidence="19">002-Del36 37F2 Del36 37R -France-2006-Crassostrea gigas</strain>
        <strain evidence="11">003-Del36 37F2 Del36 37R -France-2003-Crassostrea gigas</strain>
        <strain evidence="20">003-Del36 37F2 Del36 37R -France-2006-Crassostrea gigas</strain>
        <strain evidence="22">004-Del36 37F2 Del36 37R -France-2007-Crassostrea gigas</strain>
        <strain evidence="3">005-Del36 37F2 Del36 37R -France-1994-Crassostrea gigas</strain>
        <strain evidence="21">005-Del36 37F2 Del36 37R -France-2006-Crassostrea gigas</strain>
        <strain evidence="4">006-Del36 37F2 Del36 37R -France-1994-Crassostrea gigas</strain>
        <strain evidence="12">006-Del36 37F2 Del36 37R -France-2003-Crassostrea gigas</strain>
        <strain evidence="17">008-Del36 37F2 Del36 37R -France-2005-Crassostrea gigas</strain>
        <strain evidence="13">009-Del36 37F2 Del36 37R -France-2003-Crassostrea gigas</strain>
        <strain evidence="5">011-Del36 37F2 Del36 37R -France-1994-Crassostrea gigas</strain>
        <strain evidence="2">012-Del36 37F2 Del36 37R -France-1993-Crassostrea gigas</strain>
        <strain evidence="6">012-Del36 37F2 Del36 37R -France-1994-Crassostrea gigas</strain>
        <strain evidence="14">012-Del36 37F2 Del36 37R -France-2003-Crassostrea gigas</strain>
        <strain evidence="18">012-Del36 37F2 Del36 37R -France-2005-Crassostrea gigas</strain>
        <strain evidence="23">012-Del36 37F2 Del36 37R -France-2007-Crassostrea gigas</strain>
        <strain evidence="15">013-Del36 37F2 Del36 37R -France-2003-Crassostrea gigas</strain>
        <strain evidence="7">020-Del36 37F2 Del36 37R -France-1995-Crassostrea gigas</strain>
        <strain evidence="8">023-Del36 37F2 Del36 37R -France-1995-Crassostrea gigas</strain>
        <strain evidence="24">025-Del36 37F2 Del36 37R -France-2007-Crassostrea gigas</strain>
        <strain evidence="9">027-Del36 37F2 Del36 37R -France-1995-Crassostrea gigas</strain>
        <strain evidence="25">030-Del36 37F2 Del36 37R -France-2007-Crassostrea gigas</strain>
        <strain evidence="26">034-Del36 37F2 Del36 37R -France-2007-Crassostrea gigas</strain>
        <strain evidence="27">035-Del36 37F2 Del36 37R -France-2007-Crassostrea gigas</strain>
        <strain evidence="28">039-Del36 37F2 Del36 37R -France-2008-Crassostrea gigas</strain>
        <strain evidence="29">079-Del36 37F2 Del36 37R -France-2008-Crassostrea gigas</strain>
    </source>
</reference>
<dbReference type="EMBL" id="JN800210">
    <property type="protein sequence ID" value="AFJ93522.1"/>
    <property type="molecule type" value="Genomic_DNA"/>
</dbReference>
<dbReference type="SMR" id="I2E743"/>
<evidence type="ECO:0000313" key="11">
    <source>
        <dbReference type="EMBL" id="AFJ93522.1"/>
    </source>
</evidence>
<dbReference type="EMBL" id="JN800207">
    <property type="protein sequence ID" value="AFJ93510.1"/>
    <property type="molecule type" value="Genomic_DNA"/>
</dbReference>
<dbReference type="EMBL" id="JN800215">
    <property type="protein sequence ID" value="AFJ93542.1"/>
    <property type="molecule type" value="Genomic_DNA"/>
</dbReference>
<evidence type="ECO:0000313" key="25">
    <source>
        <dbReference type="EMBL" id="AFJ93578.1"/>
    </source>
</evidence>
<evidence type="ECO:0000313" key="13">
    <source>
        <dbReference type="EMBL" id="AFJ93530.1"/>
    </source>
</evidence>
<reference evidence="30" key="2">
    <citation type="journal article" date="2013" name="Virus Res.">
        <title>Genome exploration of six variants of the Ostreid Herpesvirus 1 and characterization of large deletion in OsHV-1?Var specimens.</title>
        <authorList>
            <person name="Martenot C."/>
            <person name="Travaille E."/>
            <person name="Lethuillier O."/>
            <person name="Lelong C."/>
            <person name="Houssin M."/>
        </authorList>
    </citation>
    <scope>NUCLEOTIDE SEQUENCE</scope>
    <source>
        <strain evidence="30">001-Del36 7F2 Del36 37R</strain>
        <strain evidence="31">001-ORF36</strain>
    </source>
</reference>
<dbReference type="EMBL" id="JN800226">
    <property type="protein sequence ID" value="AFJ93586.1"/>
    <property type="molecule type" value="Genomic_DNA"/>
</dbReference>
<evidence type="ECO:0000313" key="31">
    <source>
        <dbReference type="EMBL" id="AHC31337.1"/>
    </source>
</evidence>
<evidence type="ECO:0000313" key="14">
    <source>
        <dbReference type="EMBL" id="AFJ93534.1"/>
    </source>
</evidence>
<keyword evidence="1" id="KW-0812">Transmembrane</keyword>
<evidence type="ECO:0000313" key="23">
    <source>
        <dbReference type="EMBL" id="AFJ93570.1"/>
    </source>
</evidence>
<dbReference type="EMBL" id="JN800223">
    <property type="protein sequence ID" value="AFJ93574.1"/>
    <property type="molecule type" value="Genomic_DNA"/>
</dbReference>
<evidence type="ECO:0000313" key="4">
    <source>
        <dbReference type="EMBL" id="AFJ93494.1"/>
    </source>
</evidence>
<dbReference type="EMBL" id="JN800222">
    <property type="protein sequence ID" value="AFJ93570.1"/>
    <property type="molecule type" value="Genomic_DNA"/>
</dbReference>
<dbReference type="GeneID" id="2948228"/>
<evidence type="ECO:0000313" key="19">
    <source>
        <dbReference type="EMBL" id="AFJ93554.1"/>
    </source>
</evidence>
<dbReference type="EMBL" id="JN800219">
    <property type="protein sequence ID" value="AFJ93558.1"/>
    <property type="molecule type" value="Genomic_DNA"/>
</dbReference>
<evidence type="ECO:0000313" key="20">
    <source>
        <dbReference type="EMBL" id="AFJ93558.1"/>
    </source>
</evidence>
<evidence type="ECO:0000313" key="3">
    <source>
        <dbReference type="EMBL" id="AFJ93490.1"/>
    </source>
</evidence>
<evidence type="ECO:0000313" key="18">
    <source>
        <dbReference type="EMBL" id="AFJ93550.1"/>
    </source>
</evidence>
<dbReference type="EMBL" id="JN800225">
    <property type="protein sequence ID" value="AFJ93582.1"/>
    <property type="molecule type" value="Genomic_DNA"/>
</dbReference>
<dbReference type="EMBL" id="JN800218">
    <property type="protein sequence ID" value="AFJ93554.1"/>
    <property type="molecule type" value="Genomic_DNA"/>
</dbReference>
<name>I2E743_OSHV1</name>
<dbReference type="EMBL" id="JN800224">
    <property type="protein sequence ID" value="AFJ93578.1"/>
    <property type="molecule type" value="Genomic_DNA"/>
</dbReference>
<dbReference type="EMBL" id="JN800212">
    <property type="protein sequence ID" value="AFJ93530.1"/>
    <property type="molecule type" value="Genomic_DNA"/>
</dbReference>
<dbReference type="EMBL" id="JN800202">
    <property type="protein sequence ID" value="AFJ93490.1"/>
    <property type="molecule type" value="Genomic_DNA"/>
</dbReference>
<dbReference type="EMBL" id="JN800208">
    <property type="protein sequence ID" value="AFJ93514.1"/>
    <property type="molecule type" value="Genomic_DNA"/>
</dbReference>
<organismHost>
    <name type="scientific">Magallana gigas</name>
    <name type="common">Pacific oyster</name>
    <name type="synonym">Crassostrea gigas</name>
    <dbReference type="NCBI Taxonomy" id="29159"/>
</organismHost>
<evidence type="ECO:0000313" key="21">
    <source>
        <dbReference type="EMBL" id="AFJ93562.1"/>
    </source>
</evidence>
<evidence type="ECO:0000313" key="8">
    <source>
        <dbReference type="EMBL" id="AFJ93510.1"/>
    </source>
</evidence>
<organismHost>
    <name type="scientific">Pecten maximus</name>
    <name type="common">King scallop</name>
    <name type="synonym">Pilgrim's clam</name>
    <dbReference type="NCBI Taxonomy" id="6579"/>
</organismHost>
<dbReference type="EMBL" id="JN800204">
    <property type="protein sequence ID" value="AFJ93498.1"/>
    <property type="molecule type" value="Genomic_DNA"/>
</dbReference>
<dbReference type="EMBL" id="JN800211">
    <property type="protein sequence ID" value="AFJ93526.1"/>
    <property type="molecule type" value="Genomic_DNA"/>
</dbReference>
<evidence type="ECO:0000313" key="5">
    <source>
        <dbReference type="EMBL" id="AFJ93498.1"/>
    </source>
</evidence>
<dbReference type="EMBL" id="JN800205">
    <property type="protein sequence ID" value="AFJ93502.1"/>
    <property type="molecule type" value="Genomic_DNA"/>
</dbReference>
<dbReference type="EMBL" id="JN800206">
    <property type="protein sequence ID" value="AFJ93506.1"/>
    <property type="molecule type" value="Genomic_DNA"/>
</dbReference>
<protein>
    <submittedName>
        <fullName evidence="14">Uncharacterized protein</fullName>
    </submittedName>
</protein>
<dbReference type="EMBL" id="JN800217">
    <property type="protein sequence ID" value="AFJ93550.1"/>
    <property type="molecule type" value="Genomic_DNA"/>
</dbReference>
<evidence type="ECO:0000313" key="24">
    <source>
        <dbReference type="EMBL" id="AFJ93574.1"/>
    </source>
</evidence>
<keyword evidence="1" id="KW-0472">Membrane</keyword>
<dbReference type="RefSeq" id="YP_024580.1">
    <property type="nucleotide sequence ID" value="NC_005881.2"/>
</dbReference>